<organism evidence="2 3">
    <name type="scientific">Trachymyrmex septentrionalis</name>
    <dbReference type="NCBI Taxonomy" id="34720"/>
    <lineage>
        <taxon>Eukaryota</taxon>
        <taxon>Metazoa</taxon>
        <taxon>Ecdysozoa</taxon>
        <taxon>Arthropoda</taxon>
        <taxon>Hexapoda</taxon>
        <taxon>Insecta</taxon>
        <taxon>Pterygota</taxon>
        <taxon>Neoptera</taxon>
        <taxon>Endopterygota</taxon>
        <taxon>Hymenoptera</taxon>
        <taxon>Apocrita</taxon>
        <taxon>Aculeata</taxon>
        <taxon>Formicoidea</taxon>
        <taxon>Formicidae</taxon>
        <taxon>Myrmicinae</taxon>
        <taxon>Trachymyrmex</taxon>
    </lineage>
</organism>
<keyword evidence="3" id="KW-1185">Reference proteome</keyword>
<sequence>MRPTGAGIVIRAADACGRASGFHIHQHMARRNRSATRGGAFCDREKRYKGKESDGDSEGKKRERERERGREGGTEGVKRSPILAEGDLQEGGHNGLKRSLERAATAAAKYPRCRVPLAVTARTYLLRCDDVYALHRVTHRLSACLWKAATA</sequence>
<evidence type="ECO:0000256" key="1">
    <source>
        <dbReference type="SAM" id="MobiDB-lite"/>
    </source>
</evidence>
<dbReference type="AlphaFoldDB" id="A0A195F265"/>
<evidence type="ECO:0000313" key="2">
    <source>
        <dbReference type="EMBL" id="KYN34670.1"/>
    </source>
</evidence>
<name>A0A195F265_9HYME</name>
<evidence type="ECO:0000313" key="3">
    <source>
        <dbReference type="Proteomes" id="UP000078541"/>
    </source>
</evidence>
<gene>
    <name evidence="2" type="ORF">ALC56_11159</name>
</gene>
<proteinExistence type="predicted"/>
<dbReference type="EMBL" id="KQ981856">
    <property type="protein sequence ID" value="KYN34670.1"/>
    <property type="molecule type" value="Genomic_DNA"/>
</dbReference>
<dbReference type="Proteomes" id="UP000078541">
    <property type="component" value="Unassembled WGS sequence"/>
</dbReference>
<feature type="region of interest" description="Disordered" evidence="1">
    <location>
        <begin position="27"/>
        <end position="96"/>
    </location>
</feature>
<reference evidence="2 3" key="1">
    <citation type="submission" date="2016-03" db="EMBL/GenBank/DDBJ databases">
        <title>Trachymyrmex septentrionalis WGS genome.</title>
        <authorList>
            <person name="Nygaard S."/>
            <person name="Hu H."/>
            <person name="Boomsma J."/>
            <person name="Zhang G."/>
        </authorList>
    </citation>
    <scope>NUCLEOTIDE SEQUENCE [LARGE SCALE GENOMIC DNA]</scope>
    <source>
        <strain evidence="2">Tsep2-gDNA-1</strain>
        <tissue evidence="2">Whole body</tissue>
    </source>
</reference>
<feature type="compositionally biased region" description="Basic and acidic residues" evidence="1">
    <location>
        <begin position="42"/>
        <end position="78"/>
    </location>
</feature>
<protein>
    <submittedName>
        <fullName evidence="2">Uncharacterized protein</fullName>
    </submittedName>
</protein>
<accession>A0A195F265</accession>